<feature type="transmembrane region" description="Helical" evidence="1">
    <location>
        <begin position="59"/>
        <end position="79"/>
    </location>
</feature>
<accession>A0A382NFX6</accession>
<keyword evidence="1" id="KW-0812">Transmembrane</keyword>
<proteinExistence type="predicted"/>
<dbReference type="EMBL" id="UINC01099828">
    <property type="protein sequence ID" value="SVC59398.1"/>
    <property type="molecule type" value="Genomic_DNA"/>
</dbReference>
<reference evidence="2" key="1">
    <citation type="submission" date="2018-05" db="EMBL/GenBank/DDBJ databases">
        <authorList>
            <person name="Lanie J.A."/>
            <person name="Ng W.-L."/>
            <person name="Kazmierczak K.M."/>
            <person name="Andrzejewski T.M."/>
            <person name="Davidsen T.M."/>
            <person name="Wayne K.J."/>
            <person name="Tettelin H."/>
            <person name="Glass J.I."/>
            <person name="Rusch D."/>
            <person name="Podicherti R."/>
            <person name="Tsui H.-C.T."/>
            <person name="Winkler M.E."/>
        </authorList>
    </citation>
    <scope>NUCLEOTIDE SEQUENCE</scope>
</reference>
<evidence type="ECO:0000256" key="1">
    <source>
        <dbReference type="SAM" id="Phobius"/>
    </source>
</evidence>
<keyword evidence="1" id="KW-0472">Membrane</keyword>
<dbReference type="AlphaFoldDB" id="A0A382NFX6"/>
<name>A0A382NFX6_9ZZZZ</name>
<gene>
    <name evidence="2" type="ORF">METZ01_LOCUS312252</name>
</gene>
<evidence type="ECO:0000313" key="2">
    <source>
        <dbReference type="EMBL" id="SVC59398.1"/>
    </source>
</evidence>
<organism evidence="2">
    <name type="scientific">marine metagenome</name>
    <dbReference type="NCBI Taxonomy" id="408172"/>
    <lineage>
        <taxon>unclassified sequences</taxon>
        <taxon>metagenomes</taxon>
        <taxon>ecological metagenomes</taxon>
    </lineage>
</organism>
<protein>
    <submittedName>
        <fullName evidence="2">Uncharacterized protein</fullName>
    </submittedName>
</protein>
<sequence>MYECGPNDRQELENIQNLILERIRYLREKEADLTTDGVLLDYYSINDEILNCIINDHTFSPILLSIIFLIAGFVVFRFWKLRKKNPKGFGDGFKKKSKRFWR</sequence>
<keyword evidence="1" id="KW-1133">Transmembrane helix</keyword>